<organism evidence="6 7">
    <name type="scientific">Spartinivicinus poritis</name>
    <dbReference type="NCBI Taxonomy" id="2994640"/>
    <lineage>
        <taxon>Bacteria</taxon>
        <taxon>Pseudomonadati</taxon>
        <taxon>Pseudomonadota</taxon>
        <taxon>Gammaproteobacteria</taxon>
        <taxon>Oceanospirillales</taxon>
        <taxon>Zooshikellaceae</taxon>
        <taxon>Spartinivicinus</taxon>
    </lineage>
</organism>
<dbReference type="InterPro" id="IPR052032">
    <property type="entry name" value="ATP-dep_AA_Ligase"/>
</dbReference>
<protein>
    <submittedName>
        <fullName evidence="6">ATP-grasp domain-containing protein</fullName>
    </submittedName>
</protein>
<accession>A0ABT5UAE2</accession>
<keyword evidence="2 4" id="KW-0547">Nucleotide-binding</keyword>
<keyword evidence="1" id="KW-0436">Ligase</keyword>
<gene>
    <name evidence="6" type="ORF">ORQ98_11120</name>
</gene>
<dbReference type="SUPFAM" id="SSF56059">
    <property type="entry name" value="Glutathione synthetase ATP-binding domain-like"/>
    <property type="match status" value="1"/>
</dbReference>
<dbReference type="Pfam" id="PF13535">
    <property type="entry name" value="ATP-grasp_4"/>
    <property type="match status" value="1"/>
</dbReference>
<dbReference type="RefSeq" id="WP_274688877.1">
    <property type="nucleotide sequence ID" value="NZ_JAPMOU010000011.1"/>
</dbReference>
<reference evidence="6 7" key="1">
    <citation type="submission" date="2022-11" db="EMBL/GenBank/DDBJ databases">
        <title>Spartinivicinus poritis sp. nov., isolated from scleractinian coral Porites lutea.</title>
        <authorList>
            <person name="Zhang G."/>
            <person name="Cai L."/>
            <person name="Wei Q."/>
        </authorList>
    </citation>
    <scope>NUCLEOTIDE SEQUENCE [LARGE SCALE GENOMIC DNA]</scope>
    <source>
        <strain evidence="6 7">A2-2</strain>
    </source>
</reference>
<evidence type="ECO:0000313" key="7">
    <source>
        <dbReference type="Proteomes" id="UP001528823"/>
    </source>
</evidence>
<keyword evidence="3 4" id="KW-0067">ATP-binding</keyword>
<evidence type="ECO:0000256" key="2">
    <source>
        <dbReference type="ARBA" id="ARBA00022741"/>
    </source>
</evidence>
<sequence length="416" mass="46347">MIVVVVDAISTGVDLSLALIERGCLCIQVCSKVVYRQDNISFLKTLVVEAPQALDKAISEDFFDNVDMVVAGSEPGVTLADEIASKLSIPYANDSKTTELRRNKFKAQERLAEMDVRSIHQRLISEFSDVGKYDIQFPVVVKPINSGASDGVSLCLDDEAFEHSVMKNLGKTNILGHINSELLIQDYIEGVQYFVNTISWDGDVYTTDVWKTYRRKVPGAMFIFEGMKLCDPTSPEVKRLIEYNNRVLSELGLKFGAAHNEIIIDKHGPVLVESNARLMGASINDSAFKAAIDNTQVELLVDVYLNKGFGEDRRIYQMSKSLAEISLVFEKTGVLEAFSAKDSVCDLDSFYCLSGIPEIGSKVSKTNDTIGHAGFIYLVNDNPDQLDKDFNYVLDLVKKDQIYKILESKNKEQILC</sequence>
<dbReference type="PANTHER" id="PTHR43585">
    <property type="entry name" value="FUMIPYRROLE BIOSYNTHESIS PROTEIN C"/>
    <property type="match status" value="1"/>
</dbReference>
<evidence type="ECO:0000256" key="3">
    <source>
        <dbReference type="ARBA" id="ARBA00022840"/>
    </source>
</evidence>
<feature type="domain" description="ATP-grasp" evidence="5">
    <location>
        <begin position="108"/>
        <end position="305"/>
    </location>
</feature>
<evidence type="ECO:0000313" key="6">
    <source>
        <dbReference type="EMBL" id="MDE1462522.1"/>
    </source>
</evidence>
<name>A0ABT5UAE2_9GAMM</name>
<proteinExistence type="predicted"/>
<dbReference type="PROSITE" id="PS50975">
    <property type="entry name" value="ATP_GRASP"/>
    <property type="match status" value="1"/>
</dbReference>
<dbReference type="PANTHER" id="PTHR43585:SF2">
    <property type="entry name" value="ATP-GRASP ENZYME FSQD"/>
    <property type="match status" value="1"/>
</dbReference>
<evidence type="ECO:0000256" key="1">
    <source>
        <dbReference type="ARBA" id="ARBA00022598"/>
    </source>
</evidence>
<keyword evidence="7" id="KW-1185">Reference proteome</keyword>
<dbReference type="Gene3D" id="3.30.470.20">
    <property type="entry name" value="ATP-grasp fold, B domain"/>
    <property type="match status" value="1"/>
</dbReference>
<dbReference type="Proteomes" id="UP001528823">
    <property type="component" value="Unassembled WGS sequence"/>
</dbReference>
<dbReference type="EMBL" id="JAPMOU010000011">
    <property type="protein sequence ID" value="MDE1462522.1"/>
    <property type="molecule type" value="Genomic_DNA"/>
</dbReference>
<evidence type="ECO:0000256" key="4">
    <source>
        <dbReference type="PROSITE-ProRule" id="PRU00409"/>
    </source>
</evidence>
<dbReference type="InterPro" id="IPR011761">
    <property type="entry name" value="ATP-grasp"/>
</dbReference>
<evidence type="ECO:0000259" key="5">
    <source>
        <dbReference type="PROSITE" id="PS50975"/>
    </source>
</evidence>
<comment type="caution">
    <text evidence="6">The sequence shown here is derived from an EMBL/GenBank/DDBJ whole genome shotgun (WGS) entry which is preliminary data.</text>
</comment>